<dbReference type="EMBL" id="AQHN01000084">
    <property type="protein sequence ID" value="ENN84941.1"/>
    <property type="molecule type" value="Genomic_DNA"/>
</dbReference>
<dbReference type="InterPro" id="IPR046342">
    <property type="entry name" value="CBS_dom_sf"/>
</dbReference>
<feature type="transmembrane region" description="Helical" evidence="2">
    <location>
        <begin position="43"/>
        <end position="63"/>
    </location>
</feature>
<dbReference type="InterPro" id="IPR007065">
    <property type="entry name" value="HPP"/>
</dbReference>
<dbReference type="InterPro" id="IPR000644">
    <property type="entry name" value="CBS_dom"/>
</dbReference>
<dbReference type="STRING" id="363754.RHSP_83551"/>
<dbReference type="PATRIC" id="fig|363754.4.peg.4981"/>
<dbReference type="Gene3D" id="3.10.580.10">
    <property type="entry name" value="CBS-domain"/>
    <property type="match status" value="1"/>
</dbReference>
<organism evidence="4 5">
    <name type="scientific">Rhizobium freirei PRF 81</name>
    <dbReference type="NCBI Taxonomy" id="363754"/>
    <lineage>
        <taxon>Bacteria</taxon>
        <taxon>Pseudomonadati</taxon>
        <taxon>Pseudomonadota</taxon>
        <taxon>Alphaproteobacteria</taxon>
        <taxon>Hyphomicrobiales</taxon>
        <taxon>Rhizobiaceae</taxon>
        <taxon>Rhizobium/Agrobacterium group</taxon>
        <taxon>Rhizobium</taxon>
    </lineage>
</organism>
<dbReference type="Pfam" id="PF00571">
    <property type="entry name" value="CBS"/>
    <property type="match status" value="2"/>
</dbReference>
<accession>N6UW10</accession>
<dbReference type="SMART" id="SM00116">
    <property type="entry name" value="CBS"/>
    <property type="match status" value="2"/>
</dbReference>
<dbReference type="PANTHER" id="PTHR33741:SF5">
    <property type="entry name" value="TRANSMEMBRANE PROTEIN DDB_G0269096-RELATED"/>
    <property type="match status" value="1"/>
</dbReference>
<keyword evidence="2" id="KW-0472">Membrane</keyword>
<protein>
    <submittedName>
        <fullName evidence="4">CBS domain-containing membrane protein</fullName>
    </submittedName>
</protein>
<dbReference type="PROSITE" id="PS51371">
    <property type="entry name" value="CBS"/>
    <property type="match status" value="1"/>
</dbReference>
<evidence type="ECO:0000313" key="5">
    <source>
        <dbReference type="Proteomes" id="UP000012429"/>
    </source>
</evidence>
<dbReference type="PANTHER" id="PTHR33741">
    <property type="entry name" value="TRANSMEMBRANE PROTEIN DDB_G0269096-RELATED"/>
    <property type="match status" value="1"/>
</dbReference>
<name>N6UW10_9HYPH</name>
<keyword evidence="5" id="KW-1185">Reference proteome</keyword>
<keyword evidence="1" id="KW-0129">CBS domain</keyword>
<feature type="transmembrane region" description="Helical" evidence="2">
    <location>
        <begin position="69"/>
        <end position="89"/>
    </location>
</feature>
<dbReference type="Pfam" id="PF04982">
    <property type="entry name" value="TM_HPP"/>
    <property type="match status" value="1"/>
</dbReference>
<dbReference type="AlphaFoldDB" id="N6UW10"/>
<reference evidence="4 5" key="1">
    <citation type="journal article" date="2012" name="BMC Genomics">
        <title>Genomic basis of broad host range and environmental adaptability of Rhizobium tropici CIAT 899 and Rhizobium sp. PRF 81 which are used in inoculants for common bean (Phaseolus vulgaris L.).</title>
        <authorList>
            <person name="Ormeno-Orrillo E."/>
            <person name="Menna P."/>
            <person name="Almeida L.G."/>
            <person name="Ollero F.J."/>
            <person name="Nicolas M.F."/>
            <person name="Pains Rodrigues E."/>
            <person name="Shigueyoshi Nakatani A."/>
            <person name="Silva Batista J.S."/>
            <person name="Oliveira Chueire L.M."/>
            <person name="Souza R.C."/>
            <person name="Ribeiro Vasconcelos A.T."/>
            <person name="Megias M."/>
            <person name="Hungria M."/>
            <person name="Martinez-Romero E."/>
        </authorList>
    </citation>
    <scope>NUCLEOTIDE SEQUENCE [LARGE SCALE GENOMIC DNA]</scope>
    <source>
        <strain evidence="4 5">PRF 81</strain>
    </source>
</reference>
<keyword evidence="2" id="KW-1133">Transmembrane helix</keyword>
<evidence type="ECO:0000313" key="4">
    <source>
        <dbReference type="EMBL" id="ENN84941.1"/>
    </source>
</evidence>
<feature type="domain" description="CBS" evidence="3">
    <location>
        <begin position="264"/>
        <end position="321"/>
    </location>
</feature>
<gene>
    <name evidence="4" type="ORF">RHSP_83551</name>
</gene>
<feature type="transmembrane region" description="Helical" evidence="2">
    <location>
        <begin position="120"/>
        <end position="137"/>
    </location>
</feature>
<keyword evidence="2" id="KW-0812">Transmembrane</keyword>
<evidence type="ECO:0000259" key="3">
    <source>
        <dbReference type="PROSITE" id="PS51371"/>
    </source>
</evidence>
<evidence type="ECO:0000256" key="1">
    <source>
        <dbReference type="PROSITE-ProRule" id="PRU00703"/>
    </source>
</evidence>
<comment type="caution">
    <text evidence="4">The sequence shown here is derived from an EMBL/GenBank/DDBJ whole genome shotgun (WGS) entry which is preliminary data.</text>
</comment>
<sequence>MLLTTYALKTGFIMQHPDPHKAGSSRFRLFSPILAGATLRERLMACLGALIGIGLTGAISGYFFGQGPYLPLIVAPMGASAVLLFAVPASPLAQPWSIIGGNTISAMMGIIAAYFIHDPIVAIGVGVSLAIGAMSFTRCLHPPGGAAALTAVLGGPVVASWGFLFPFVPVALNSCILVGLGLVFHKLSRRNYPHVAKPVQNSHQTRDLPPALRVGFREEDVDSALEMFDETFDIDRADLSRLLRQVELQAAVRSHADISCADIMSRDVIAISEDADPDHARYLLLKHNIRTLPVKDREGRLIGTVGLRELSEEVGSIERALSKPATTDAGDPALSLLPVLTDGRTHAVIVVDADWRVLGLISQTDLLSAMARLLPIKDAAVA</sequence>
<dbReference type="InterPro" id="IPR058581">
    <property type="entry name" value="TM_HPP"/>
</dbReference>
<dbReference type="Proteomes" id="UP000012429">
    <property type="component" value="Unassembled WGS sequence"/>
</dbReference>
<feature type="transmembrane region" description="Helical" evidence="2">
    <location>
        <begin position="170"/>
        <end position="187"/>
    </location>
</feature>
<dbReference type="SUPFAM" id="SSF54631">
    <property type="entry name" value="CBS-domain pair"/>
    <property type="match status" value="1"/>
</dbReference>
<evidence type="ECO:0000256" key="2">
    <source>
        <dbReference type="SAM" id="Phobius"/>
    </source>
</evidence>
<proteinExistence type="predicted"/>